<reference evidence="3" key="1">
    <citation type="submission" date="2020-06" db="EMBL/GenBank/DDBJ databases">
        <title>Draft genomic sequence of Geomonas sp. Red330.</title>
        <authorList>
            <person name="Itoh H."/>
            <person name="Zhenxing X."/>
            <person name="Ushijima N."/>
            <person name="Masuda Y."/>
            <person name="Shiratori Y."/>
            <person name="Senoo K."/>
        </authorList>
    </citation>
    <scope>NUCLEOTIDE SEQUENCE [LARGE SCALE GENOMIC DNA]</scope>
    <source>
        <strain evidence="3">Red330</strain>
    </source>
</reference>
<dbReference type="RefSeq" id="WP_183354030.1">
    <property type="nucleotide sequence ID" value="NZ_BLXX01000003.1"/>
</dbReference>
<organism evidence="2 3">
    <name type="scientific">Geomonas silvestris</name>
    <dbReference type="NCBI Taxonomy" id="2740184"/>
    <lineage>
        <taxon>Bacteria</taxon>
        <taxon>Pseudomonadati</taxon>
        <taxon>Thermodesulfobacteriota</taxon>
        <taxon>Desulfuromonadia</taxon>
        <taxon>Geobacterales</taxon>
        <taxon>Geobacteraceae</taxon>
        <taxon>Geomonas</taxon>
    </lineage>
</organism>
<proteinExistence type="predicted"/>
<protein>
    <recommendedName>
        <fullName evidence="4">Transporter</fullName>
    </recommendedName>
</protein>
<evidence type="ECO:0000313" key="3">
    <source>
        <dbReference type="Proteomes" id="UP000556026"/>
    </source>
</evidence>
<accession>A0A6V8MGV3</accession>
<keyword evidence="1" id="KW-0732">Signal</keyword>
<keyword evidence="3" id="KW-1185">Reference proteome</keyword>
<dbReference type="Proteomes" id="UP000556026">
    <property type="component" value="Unassembled WGS sequence"/>
</dbReference>
<feature type="chain" id="PRO_5028288516" description="Transporter" evidence="1">
    <location>
        <begin position="26"/>
        <end position="322"/>
    </location>
</feature>
<evidence type="ECO:0008006" key="4">
    <source>
        <dbReference type="Google" id="ProtNLM"/>
    </source>
</evidence>
<comment type="caution">
    <text evidence="2">The sequence shown here is derived from an EMBL/GenBank/DDBJ whole genome shotgun (WGS) entry which is preliminary data.</text>
</comment>
<sequence length="322" mass="34971">MKSLLLSSTLLILVVLALPVPQAGACDLCAIYRAEAAKSNNPGLHLGVFEQFTHFGTMQQDGHKVDNPADQKLDSSITQFIIGYEFSDRFGVQLNAPYINRTFRRPPPTGSIDSGTESGLGDLSLTAHYRLLQHTTEDTLVVWSALGGVKFPTGSTTRLKEELSETVPDPGVPASGIHGHDLALGSGSYDGIVGTSVFASWERLFVTAALQYSIRSRGDYDYRYANDLAWHFKPGGYLYLSHTSSVGLQLALSGEDKGKDDLAGVSAEDTGMTSVFLGPEFSYTWKEHLSAELGAEFPVVSNNTALQLVPDYRIKAAVSWRF</sequence>
<dbReference type="AlphaFoldDB" id="A0A6V8MGV3"/>
<evidence type="ECO:0000256" key="1">
    <source>
        <dbReference type="SAM" id="SignalP"/>
    </source>
</evidence>
<gene>
    <name evidence="2" type="ORF">GMST_15220</name>
</gene>
<name>A0A6V8MGV3_9BACT</name>
<evidence type="ECO:0000313" key="2">
    <source>
        <dbReference type="EMBL" id="GFO59197.1"/>
    </source>
</evidence>
<dbReference type="EMBL" id="BLXX01000003">
    <property type="protein sequence ID" value="GFO59197.1"/>
    <property type="molecule type" value="Genomic_DNA"/>
</dbReference>
<feature type="signal peptide" evidence="1">
    <location>
        <begin position="1"/>
        <end position="25"/>
    </location>
</feature>